<sequence>MGKGDKSRSQQRSSSASKSKHDNRTPPGSRNQKQPPDNKSRFLRSNLQASIFSDDENNVTNSVPTKNRFDILTTIDESHAKVMNTDPPTKVTSSRKDTSPIIIEKYLGTMSQITAELKEICSSNFTLKYVGTDGLTIRTRTSEDYEKTVTLLQHKDISFHTYTPPSRKLTSFVVKGLHSSYTEEEILSEIQETLPQATSIHCMRTKNKETYPIYIVKFKDNIKLLETQRLNFIFQLRVYWSKYQPLNKRTQCYRCQDYGHGQRTETSPYQRHAT</sequence>
<proteinExistence type="predicted"/>
<name>A0A8D8WZZ6_9HEMI</name>
<organism evidence="2">
    <name type="scientific">Cacopsylla melanoneura</name>
    <dbReference type="NCBI Taxonomy" id="428564"/>
    <lineage>
        <taxon>Eukaryota</taxon>
        <taxon>Metazoa</taxon>
        <taxon>Ecdysozoa</taxon>
        <taxon>Arthropoda</taxon>
        <taxon>Hexapoda</taxon>
        <taxon>Insecta</taxon>
        <taxon>Pterygota</taxon>
        <taxon>Neoptera</taxon>
        <taxon>Paraneoptera</taxon>
        <taxon>Hemiptera</taxon>
        <taxon>Sternorrhyncha</taxon>
        <taxon>Psylloidea</taxon>
        <taxon>Psyllidae</taxon>
        <taxon>Psyllinae</taxon>
        <taxon>Cacopsylla</taxon>
    </lineage>
</organism>
<evidence type="ECO:0000256" key="1">
    <source>
        <dbReference type="SAM" id="MobiDB-lite"/>
    </source>
</evidence>
<protein>
    <recommendedName>
        <fullName evidence="3">Gag-like protein</fullName>
    </recommendedName>
</protein>
<dbReference type="AlphaFoldDB" id="A0A8D8WZZ6"/>
<evidence type="ECO:0000313" key="2">
    <source>
        <dbReference type="EMBL" id="CAG6676729.1"/>
    </source>
</evidence>
<feature type="compositionally biased region" description="Polar residues" evidence="1">
    <location>
        <begin position="26"/>
        <end position="40"/>
    </location>
</feature>
<reference evidence="2" key="1">
    <citation type="submission" date="2021-05" db="EMBL/GenBank/DDBJ databases">
        <authorList>
            <person name="Alioto T."/>
            <person name="Alioto T."/>
            <person name="Gomez Garrido J."/>
        </authorList>
    </citation>
    <scope>NUCLEOTIDE SEQUENCE</scope>
</reference>
<feature type="region of interest" description="Disordered" evidence="1">
    <location>
        <begin position="1"/>
        <end position="40"/>
    </location>
</feature>
<accession>A0A8D8WZZ6</accession>
<dbReference type="EMBL" id="HBUF01240533">
    <property type="protein sequence ID" value="CAG6676729.1"/>
    <property type="molecule type" value="Transcribed_RNA"/>
</dbReference>
<evidence type="ECO:0008006" key="3">
    <source>
        <dbReference type="Google" id="ProtNLM"/>
    </source>
</evidence>